<dbReference type="PANTHER" id="PTHR24186">
    <property type="entry name" value="PROTEIN PHOSPHATASE 1 REGULATORY SUBUNIT"/>
    <property type="match status" value="1"/>
</dbReference>
<dbReference type="InterPro" id="IPR036770">
    <property type="entry name" value="Ankyrin_rpt-contain_sf"/>
</dbReference>
<dbReference type="Proteomes" id="UP000006729">
    <property type="component" value="Chromosome 19"/>
</dbReference>
<dbReference type="InParanoid" id="A0A3N7G9C5"/>
<reference evidence="10 11" key="1">
    <citation type="journal article" date="2006" name="Science">
        <title>The genome of black cottonwood, Populus trichocarpa (Torr. &amp; Gray).</title>
        <authorList>
            <person name="Tuskan G.A."/>
            <person name="Difazio S."/>
            <person name="Jansson S."/>
            <person name="Bohlmann J."/>
            <person name="Grigoriev I."/>
            <person name="Hellsten U."/>
            <person name="Putnam N."/>
            <person name="Ralph S."/>
            <person name="Rombauts S."/>
            <person name="Salamov A."/>
            <person name="Schein J."/>
            <person name="Sterck L."/>
            <person name="Aerts A."/>
            <person name="Bhalerao R.R."/>
            <person name="Bhalerao R.P."/>
            <person name="Blaudez D."/>
            <person name="Boerjan W."/>
            <person name="Brun A."/>
            <person name="Brunner A."/>
            <person name="Busov V."/>
            <person name="Campbell M."/>
            <person name="Carlson J."/>
            <person name="Chalot M."/>
            <person name="Chapman J."/>
            <person name="Chen G.L."/>
            <person name="Cooper D."/>
            <person name="Coutinho P.M."/>
            <person name="Couturier J."/>
            <person name="Covert S."/>
            <person name="Cronk Q."/>
            <person name="Cunningham R."/>
            <person name="Davis J."/>
            <person name="Degroeve S."/>
            <person name="Dejardin A."/>
            <person name="Depamphilis C."/>
            <person name="Detter J."/>
            <person name="Dirks B."/>
            <person name="Dubchak I."/>
            <person name="Duplessis S."/>
            <person name="Ehlting J."/>
            <person name="Ellis B."/>
            <person name="Gendler K."/>
            <person name="Goodstein D."/>
            <person name="Gribskov M."/>
            <person name="Grimwood J."/>
            <person name="Groover A."/>
            <person name="Gunter L."/>
            <person name="Hamberger B."/>
            <person name="Heinze B."/>
            <person name="Helariutta Y."/>
            <person name="Henrissat B."/>
            <person name="Holligan D."/>
            <person name="Holt R."/>
            <person name="Huang W."/>
            <person name="Islam-Faridi N."/>
            <person name="Jones S."/>
            <person name="Jones-Rhoades M."/>
            <person name="Jorgensen R."/>
            <person name="Joshi C."/>
            <person name="Kangasjarvi J."/>
            <person name="Karlsson J."/>
            <person name="Kelleher C."/>
            <person name="Kirkpatrick R."/>
            <person name="Kirst M."/>
            <person name="Kohler A."/>
            <person name="Kalluri U."/>
            <person name="Larimer F."/>
            <person name="Leebens-Mack J."/>
            <person name="Leple J.C."/>
            <person name="Locascio P."/>
            <person name="Lou Y."/>
            <person name="Lucas S."/>
            <person name="Martin F."/>
            <person name="Montanini B."/>
            <person name="Napoli C."/>
            <person name="Nelson D.R."/>
            <person name="Nelson C."/>
            <person name="Nieminen K."/>
            <person name="Nilsson O."/>
            <person name="Pereda V."/>
            <person name="Peter G."/>
            <person name="Philippe R."/>
            <person name="Pilate G."/>
            <person name="Poliakov A."/>
            <person name="Razumovskaya J."/>
            <person name="Richardson P."/>
            <person name="Rinaldi C."/>
            <person name="Ritland K."/>
            <person name="Rouze P."/>
            <person name="Ryaboy D."/>
            <person name="Schmutz J."/>
            <person name="Schrader J."/>
            <person name="Segerman B."/>
            <person name="Shin H."/>
            <person name="Siddiqui A."/>
            <person name="Sterky F."/>
            <person name="Terry A."/>
            <person name="Tsai C.J."/>
            <person name="Uberbacher E."/>
            <person name="Unneberg P."/>
            <person name="Vahala J."/>
            <person name="Wall K."/>
            <person name="Wessler S."/>
            <person name="Yang G."/>
            <person name="Yin T."/>
            <person name="Douglas C."/>
            <person name="Marra M."/>
            <person name="Sandberg G."/>
            <person name="Van de Peer Y."/>
            <person name="Rokhsar D."/>
        </authorList>
    </citation>
    <scope>NUCLEOTIDE SEQUENCE [LARGE SCALE GENOMIC DNA]</scope>
    <source>
        <strain evidence="11">cv. Nisqually</strain>
    </source>
</reference>
<evidence type="ECO:0000256" key="2">
    <source>
        <dbReference type="ARBA" id="ARBA00022692"/>
    </source>
</evidence>
<feature type="repeat" description="ANK" evidence="7">
    <location>
        <begin position="264"/>
        <end position="299"/>
    </location>
</feature>
<evidence type="ECO:0000256" key="7">
    <source>
        <dbReference type="PROSITE-ProRule" id="PRU00023"/>
    </source>
</evidence>
<keyword evidence="6 8" id="KW-0472">Membrane</keyword>
<dbReference type="GO" id="GO:0016020">
    <property type="term" value="C:membrane"/>
    <property type="evidence" value="ECO:0000318"/>
    <property type="project" value="GO_Central"/>
</dbReference>
<dbReference type="PROSITE" id="PS50088">
    <property type="entry name" value="ANK_REPEAT"/>
    <property type="match status" value="3"/>
</dbReference>
<dbReference type="OrthoDB" id="944730at2759"/>
<dbReference type="Pfam" id="PF00023">
    <property type="entry name" value="Ank"/>
    <property type="match status" value="1"/>
</dbReference>
<dbReference type="Pfam" id="PF13962">
    <property type="entry name" value="PGG"/>
    <property type="match status" value="1"/>
</dbReference>
<evidence type="ECO:0000256" key="3">
    <source>
        <dbReference type="ARBA" id="ARBA00022737"/>
    </source>
</evidence>
<gene>
    <name evidence="10" type="ORF">POPTR_019G108000</name>
</gene>
<evidence type="ECO:0000256" key="8">
    <source>
        <dbReference type="SAM" id="Phobius"/>
    </source>
</evidence>
<sequence length="617" mass="68730">MDSSEKMNSIIYMDPVLYKAAEEGNIDPFENCQTCLDQLLTPDENTILLVYLRNQTTEPKSTDFVYKILERCPPLLFQANKKGETPLHLAARYGHANVVKLLIERAEALPSDPESRVTKAKMMLRMTNGERDTALHEAARNNQSHVVEILTKEDPEFPYSANVDGETPLYIAASSWVQVREKVIDEILTNCISAKHYIAASTIPKSSEERGKVVDGILGNCISVDYGGPNGRTALHAASAVGDDETARKLLEKEKKLTKTTDENGWSPLHYAAYFSTRLNISVVKVLLEYDASAAYIAETKKKRTALHFAAIQGHVDVMKEIVSRCPACCEVVDNRGWNALHYAVASKDRKVFEECLRIPELARLQTEKDDKGNTPFHLIAALGNEKKQWRRVLYKYCYNKREVCGLNKRKLSVKDIYFGDFGDFGEIQEEILESLEDVRSGPLGSRIKVLKGENEEEKEAMSKARESHLVVAALIATVTFAAAFTLPGGYKNDQGPNEGTAILVKKAAFIVFVISDAMSMVLSILAVFIHFLTAFIQGFKMEKNKEIDEETIEKLFEVATLLTMIGMGTMIIAFITGTCAVLEPSLGLAICTCLIGMNFFILGNVVCGFIYKDLRD</sequence>
<feature type="repeat" description="ANK" evidence="7">
    <location>
        <begin position="230"/>
        <end position="262"/>
    </location>
</feature>
<keyword evidence="11" id="KW-1185">Reference proteome</keyword>
<feature type="transmembrane region" description="Helical" evidence="8">
    <location>
        <begin position="556"/>
        <end position="576"/>
    </location>
</feature>
<evidence type="ECO:0000256" key="5">
    <source>
        <dbReference type="ARBA" id="ARBA00023043"/>
    </source>
</evidence>
<dbReference type="SUPFAM" id="SSF48403">
    <property type="entry name" value="Ankyrin repeat"/>
    <property type="match status" value="1"/>
</dbReference>
<feature type="domain" description="PGG" evidence="9">
    <location>
        <begin position="460"/>
        <end position="582"/>
    </location>
</feature>
<evidence type="ECO:0000256" key="6">
    <source>
        <dbReference type="ARBA" id="ARBA00023136"/>
    </source>
</evidence>
<feature type="transmembrane region" description="Helical" evidence="8">
    <location>
        <begin position="469"/>
        <end position="488"/>
    </location>
</feature>
<dbReference type="PANTHER" id="PTHR24186:SF53">
    <property type="entry name" value="PGG DOMAIN-CONTAINING PROTEIN"/>
    <property type="match status" value="1"/>
</dbReference>
<keyword evidence="5 7" id="KW-0040">ANK repeat</keyword>
<organism evidence="10 11">
    <name type="scientific">Populus trichocarpa</name>
    <name type="common">Western balsam poplar</name>
    <name type="synonym">Populus balsamifera subsp. trichocarpa</name>
    <dbReference type="NCBI Taxonomy" id="3694"/>
    <lineage>
        <taxon>Eukaryota</taxon>
        <taxon>Viridiplantae</taxon>
        <taxon>Streptophyta</taxon>
        <taxon>Embryophyta</taxon>
        <taxon>Tracheophyta</taxon>
        <taxon>Spermatophyta</taxon>
        <taxon>Magnoliopsida</taxon>
        <taxon>eudicotyledons</taxon>
        <taxon>Gunneridae</taxon>
        <taxon>Pentapetalae</taxon>
        <taxon>rosids</taxon>
        <taxon>fabids</taxon>
        <taxon>Malpighiales</taxon>
        <taxon>Salicaceae</taxon>
        <taxon>Saliceae</taxon>
        <taxon>Populus</taxon>
    </lineage>
</organism>
<dbReference type="Pfam" id="PF12796">
    <property type="entry name" value="Ank_2"/>
    <property type="match status" value="2"/>
</dbReference>
<dbReference type="STRING" id="3694.A0A3N7G9C5"/>
<evidence type="ECO:0000256" key="1">
    <source>
        <dbReference type="ARBA" id="ARBA00004141"/>
    </source>
</evidence>
<dbReference type="FunFam" id="1.25.40.20:FF:000875">
    <property type="entry name" value="Uncharacterized protein"/>
    <property type="match status" value="1"/>
</dbReference>
<protein>
    <recommendedName>
        <fullName evidence="9">PGG domain-containing protein</fullName>
    </recommendedName>
</protein>
<dbReference type="Gene3D" id="1.25.40.20">
    <property type="entry name" value="Ankyrin repeat-containing domain"/>
    <property type="match status" value="2"/>
</dbReference>
<accession>A0A3N7G9C5</accession>
<name>A0A3N7G9C5_POPTR</name>
<keyword evidence="2 8" id="KW-0812">Transmembrane</keyword>
<comment type="subcellular location">
    <subcellularLocation>
        <location evidence="1">Membrane</location>
        <topology evidence="1">Multi-pass membrane protein</topology>
    </subcellularLocation>
</comment>
<dbReference type="SMART" id="SM00248">
    <property type="entry name" value="ANK"/>
    <property type="match status" value="8"/>
</dbReference>
<dbReference type="InterPro" id="IPR002110">
    <property type="entry name" value="Ankyrin_rpt"/>
</dbReference>
<proteinExistence type="predicted"/>
<evidence type="ECO:0000259" key="9">
    <source>
        <dbReference type="Pfam" id="PF13962"/>
    </source>
</evidence>
<dbReference type="SMR" id="A0A3N7G9C5"/>
<keyword evidence="3" id="KW-0677">Repeat</keyword>
<dbReference type="PROSITE" id="PS50297">
    <property type="entry name" value="ANK_REP_REGION"/>
    <property type="match status" value="2"/>
</dbReference>
<dbReference type="FunFam" id="1.25.40.20:FF:000987">
    <property type="entry name" value="Uncharacterized protein"/>
    <property type="match status" value="1"/>
</dbReference>
<keyword evidence="4 8" id="KW-1133">Transmembrane helix</keyword>
<feature type="transmembrane region" description="Helical" evidence="8">
    <location>
        <begin position="508"/>
        <end position="536"/>
    </location>
</feature>
<evidence type="ECO:0000256" key="4">
    <source>
        <dbReference type="ARBA" id="ARBA00022989"/>
    </source>
</evidence>
<feature type="transmembrane region" description="Helical" evidence="8">
    <location>
        <begin position="588"/>
        <end position="612"/>
    </location>
</feature>
<dbReference type="AlphaFoldDB" id="A0A3N7G9C5"/>
<dbReference type="OMA" id="ISETQHH"/>
<dbReference type="Gramene" id="Potri.019G108000.2.v4.1">
    <property type="protein sequence ID" value="Potri.019G108000.2.v4.1"/>
    <property type="gene ID" value="Potri.019G108000.v4.1"/>
</dbReference>
<feature type="repeat" description="ANK" evidence="7">
    <location>
        <begin position="82"/>
        <end position="105"/>
    </location>
</feature>
<dbReference type="InterPro" id="IPR026961">
    <property type="entry name" value="PGG_dom"/>
</dbReference>
<dbReference type="EMBL" id="CM009308">
    <property type="protein sequence ID" value="RQP03724.1"/>
    <property type="molecule type" value="Genomic_DNA"/>
</dbReference>
<evidence type="ECO:0000313" key="10">
    <source>
        <dbReference type="EMBL" id="RQP03724.1"/>
    </source>
</evidence>
<evidence type="ECO:0000313" key="11">
    <source>
        <dbReference type="Proteomes" id="UP000006729"/>
    </source>
</evidence>